<keyword evidence="2" id="KW-1185">Reference proteome</keyword>
<evidence type="ECO:0000313" key="1">
    <source>
        <dbReference type="EMBL" id="OOF95276.1"/>
    </source>
</evidence>
<gene>
    <name evidence="1" type="ORF">ASPCADRAFT_5808</name>
</gene>
<accession>A0A1R3RLC1</accession>
<dbReference type="STRING" id="602072.A0A1R3RLC1"/>
<proteinExistence type="predicted"/>
<dbReference type="Proteomes" id="UP000188318">
    <property type="component" value="Unassembled WGS sequence"/>
</dbReference>
<evidence type="ECO:0000313" key="2">
    <source>
        <dbReference type="Proteomes" id="UP000188318"/>
    </source>
</evidence>
<dbReference type="VEuPathDB" id="FungiDB:ASPCADRAFT_5808"/>
<dbReference type="OrthoDB" id="5125733at2759"/>
<reference evidence="2" key="1">
    <citation type="journal article" date="2017" name="Genome Biol.">
        <title>Comparative genomics reveals high biological diversity and specific adaptations in the industrially and medically important fungal genus Aspergillus.</title>
        <authorList>
            <person name="de Vries R.P."/>
            <person name="Riley R."/>
            <person name="Wiebenga A."/>
            <person name="Aguilar-Osorio G."/>
            <person name="Amillis S."/>
            <person name="Uchima C.A."/>
            <person name="Anderluh G."/>
            <person name="Asadollahi M."/>
            <person name="Askin M."/>
            <person name="Barry K."/>
            <person name="Battaglia E."/>
            <person name="Bayram O."/>
            <person name="Benocci T."/>
            <person name="Braus-Stromeyer S.A."/>
            <person name="Caldana C."/>
            <person name="Canovas D."/>
            <person name="Cerqueira G.C."/>
            <person name="Chen F."/>
            <person name="Chen W."/>
            <person name="Choi C."/>
            <person name="Clum A."/>
            <person name="Dos Santos R.A."/>
            <person name="Damasio A.R."/>
            <person name="Diallinas G."/>
            <person name="Emri T."/>
            <person name="Fekete E."/>
            <person name="Flipphi M."/>
            <person name="Freyberg S."/>
            <person name="Gallo A."/>
            <person name="Gournas C."/>
            <person name="Habgood R."/>
            <person name="Hainaut M."/>
            <person name="Harispe M.L."/>
            <person name="Henrissat B."/>
            <person name="Hilden K.S."/>
            <person name="Hope R."/>
            <person name="Hossain A."/>
            <person name="Karabika E."/>
            <person name="Karaffa L."/>
            <person name="Karanyi Z."/>
            <person name="Krasevec N."/>
            <person name="Kuo A."/>
            <person name="Kusch H."/>
            <person name="LaButti K."/>
            <person name="Lagendijk E.L."/>
            <person name="Lapidus A."/>
            <person name="Levasseur A."/>
            <person name="Lindquist E."/>
            <person name="Lipzen A."/>
            <person name="Logrieco A.F."/>
            <person name="MacCabe A."/>
            <person name="Maekelae M.R."/>
            <person name="Malavazi I."/>
            <person name="Melin P."/>
            <person name="Meyer V."/>
            <person name="Mielnichuk N."/>
            <person name="Miskei M."/>
            <person name="Molnar A.P."/>
            <person name="Mule G."/>
            <person name="Ngan C.Y."/>
            <person name="Orejas M."/>
            <person name="Orosz E."/>
            <person name="Ouedraogo J.P."/>
            <person name="Overkamp K.M."/>
            <person name="Park H.-S."/>
            <person name="Perrone G."/>
            <person name="Piumi F."/>
            <person name="Punt P.J."/>
            <person name="Ram A.F."/>
            <person name="Ramon A."/>
            <person name="Rauscher S."/>
            <person name="Record E."/>
            <person name="Riano-Pachon D.M."/>
            <person name="Robert V."/>
            <person name="Roehrig J."/>
            <person name="Ruller R."/>
            <person name="Salamov A."/>
            <person name="Salih N.S."/>
            <person name="Samson R.A."/>
            <person name="Sandor E."/>
            <person name="Sanguinetti M."/>
            <person name="Schuetze T."/>
            <person name="Sepcic K."/>
            <person name="Shelest E."/>
            <person name="Sherlock G."/>
            <person name="Sophianopoulou V."/>
            <person name="Squina F.M."/>
            <person name="Sun H."/>
            <person name="Susca A."/>
            <person name="Todd R.B."/>
            <person name="Tsang A."/>
            <person name="Unkles S.E."/>
            <person name="van de Wiele N."/>
            <person name="van Rossen-Uffink D."/>
            <person name="Oliveira J.V."/>
            <person name="Vesth T.C."/>
            <person name="Visser J."/>
            <person name="Yu J.-H."/>
            <person name="Zhou M."/>
            <person name="Andersen M.R."/>
            <person name="Archer D.B."/>
            <person name="Baker S.E."/>
            <person name="Benoit I."/>
            <person name="Brakhage A.A."/>
            <person name="Braus G.H."/>
            <person name="Fischer R."/>
            <person name="Frisvad J.C."/>
            <person name="Goldman G.H."/>
            <person name="Houbraken J."/>
            <person name="Oakley B."/>
            <person name="Pocsi I."/>
            <person name="Scazzocchio C."/>
            <person name="Seiboth B."/>
            <person name="vanKuyk P.A."/>
            <person name="Wortman J."/>
            <person name="Dyer P.S."/>
            <person name="Grigoriev I.V."/>
        </authorList>
    </citation>
    <scope>NUCLEOTIDE SEQUENCE [LARGE SCALE GENOMIC DNA]</scope>
    <source>
        <strain evidence="2">ITEM 5010</strain>
    </source>
</reference>
<organism evidence="1 2">
    <name type="scientific">Aspergillus carbonarius (strain ITEM 5010)</name>
    <dbReference type="NCBI Taxonomy" id="602072"/>
    <lineage>
        <taxon>Eukaryota</taxon>
        <taxon>Fungi</taxon>
        <taxon>Dikarya</taxon>
        <taxon>Ascomycota</taxon>
        <taxon>Pezizomycotina</taxon>
        <taxon>Eurotiomycetes</taxon>
        <taxon>Eurotiomycetidae</taxon>
        <taxon>Eurotiales</taxon>
        <taxon>Aspergillaceae</taxon>
        <taxon>Aspergillus</taxon>
        <taxon>Aspergillus subgen. Circumdati</taxon>
    </lineage>
</organism>
<dbReference type="AlphaFoldDB" id="A0A1R3RLC1"/>
<name>A0A1R3RLC1_ASPC5</name>
<dbReference type="EMBL" id="KV907500">
    <property type="protein sequence ID" value="OOF95276.1"/>
    <property type="molecule type" value="Genomic_DNA"/>
</dbReference>
<evidence type="ECO:0008006" key="3">
    <source>
        <dbReference type="Google" id="ProtNLM"/>
    </source>
</evidence>
<protein>
    <recommendedName>
        <fullName evidence="3">Heterokaryon incompatibility domain-containing protein</fullName>
    </recommendedName>
</protein>
<sequence length="220" mass="25415">MPRRIFGVYLAGLWTGRLLDQLLWKNYRQEKLFRHHKYVAPSFSWASVYGGLVRFEEPSEQHTERKARILDARAVPAFEDPMGPVLAGFIRMRLWIFPAIVKSFQGPTEHEYLQNIDGCIRREAIELNYSCASVQSYENDIFIDTEDDKETLVGQKVFIGEIMGTQRETFFLIMKPVAVRSGTFQRIGMGTFSVRQPSSLPTGDDRDCFSQSREHEIILI</sequence>